<proteinExistence type="predicted"/>
<sequence>MSHHQLPCCSSQLTVHSMSWTKHYIRPRSIAAARLKQYAFN</sequence>
<organism evidence="1">
    <name type="scientific">Arundo donax</name>
    <name type="common">Giant reed</name>
    <name type="synonym">Donax arundinaceus</name>
    <dbReference type="NCBI Taxonomy" id="35708"/>
    <lineage>
        <taxon>Eukaryota</taxon>
        <taxon>Viridiplantae</taxon>
        <taxon>Streptophyta</taxon>
        <taxon>Embryophyta</taxon>
        <taxon>Tracheophyta</taxon>
        <taxon>Spermatophyta</taxon>
        <taxon>Magnoliopsida</taxon>
        <taxon>Liliopsida</taxon>
        <taxon>Poales</taxon>
        <taxon>Poaceae</taxon>
        <taxon>PACMAD clade</taxon>
        <taxon>Arundinoideae</taxon>
        <taxon>Arundineae</taxon>
        <taxon>Arundo</taxon>
    </lineage>
</organism>
<name>A0A0A9C271_ARUDO</name>
<evidence type="ECO:0000313" key="1">
    <source>
        <dbReference type="EMBL" id="JAD70409.1"/>
    </source>
</evidence>
<reference evidence="1" key="2">
    <citation type="journal article" date="2015" name="Data Brief">
        <title>Shoot transcriptome of the giant reed, Arundo donax.</title>
        <authorList>
            <person name="Barrero R.A."/>
            <person name="Guerrero F.D."/>
            <person name="Moolhuijzen P."/>
            <person name="Goolsby J.A."/>
            <person name="Tidwell J."/>
            <person name="Bellgard S.E."/>
            <person name="Bellgard M.I."/>
        </authorList>
    </citation>
    <scope>NUCLEOTIDE SEQUENCE</scope>
    <source>
        <tissue evidence="1">Shoot tissue taken approximately 20 cm above the soil surface</tissue>
    </source>
</reference>
<reference evidence="1" key="1">
    <citation type="submission" date="2014-09" db="EMBL/GenBank/DDBJ databases">
        <authorList>
            <person name="Magalhaes I.L.F."/>
            <person name="Oliveira U."/>
            <person name="Santos F.R."/>
            <person name="Vidigal T.H.D.A."/>
            <person name="Brescovit A.D."/>
            <person name="Santos A.J."/>
        </authorList>
    </citation>
    <scope>NUCLEOTIDE SEQUENCE</scope>
    <source>
        <tissue evidence="1">Shoot tissue taken approximately 20 cm above the soil surface</tissue>
    </source>
</reference>
<accession>A0A0A9C271</accession>
<protein>
    <submittedName>
        <fullName evidence="1">Uncharacterized protein</fullName>
    </submittedName>
</protein>
<dbReference type="EMBL" id="GBRH01227486">
    <property type="protein sequence ID" value="JAD70409.1"/>
    <property type="molecule type" value="Transcribed_RNA"/>
</dbReference>
<dbReference type="AlphaFoldDB" id="A0A0A9C271"/>